<reference evidence="2" key="1">
    <citation type="journal article" date="2017" name="Nature">
        <title>The sunflower genome provides insights into oil metabolism, flowering and Asterid evolution.</title>
        <authorList>
            <person name="Badouin H."/>
            <person name="Gouzy J."/>
            <person name="Grassa C.J."/>
            <person name="Murat F."/>
            <person name="Staton S.E."/>
            <person name="Cottret L."/>
            <person name="Lelandais-Briere C."/>
            <person name="Owens G.L."/>
            <person name="Carrere S."/>
            <person name="Mayjonade B."/>
            <person name="Legrand L."/>
            <person name="Gill N."/>
            <person name="Kane N.C."/>
            <person name="Bowers J.E."/>
            <person name="Hubner S."/>
            <person name="Bellec A."/>
            <person name="Berard A."/>
            <person name="Berges H."/>
            <person name="Blanchet N."/>
            <person name="Boniface M.C."/>
            <person name="Brunel D."/>
            <person name="Catrice O."/>
            <person name="Chaidir N."/>
            <person name="Claudel C."/>
            <person name="Donnadieu C."/>
            <person name="Faraut T."/>
            <person name="Fievet G."/>
            <person name="Helmstetter N."/>
            <person name="King M."/>
            <person name="Knapp S.J."/>
            <person name="Lai Z."/>
            <person name="Le Paslier M.C."/>
            <person name="Lippi Y."/>
            <person name="Lorenzon L."/>
            <person name="Mandel J.R."/>
            <person name="Marage G."/>
            <person name="Marchand G."/>
            <person name="Marquand E."/>
            <person name="Bret-Mestries E."/>
            <person name="Morien E."/>
            <person name="Nambeesan S."/>
            <person name="Nguyen T."/>
            <person name="Pegot-Espagnet P."/>
            <person name="Pouilly N."/>
            <person name="Raftis F."/>
            <person name="Sallet E."/>
            <person name="Schiex T."/>
            <person name="Thomas J."/>
            <person name="Vandecasteele C."/>
            <person name="Vares D."/>
            <person name="Vear F."/>
            <person name="Vautrin S."/>
            <person name="Crespi M."/>
            <person name="Mangin B."/>
            <person name="Burke J.M."/>
            <person name="Salse J."/>
            <person name="Munos S."/>
            <person name="Vincourt P."/>
            <person name="Rieseberg L.H."/>
            <person name="Langlade N.B."/>
        </authorList>
    </citation>
    <scope>NUCLEOTIDE SEQUENCE [LARGE SCALE GENOMIC DNA]</scope>
    <source>
        <strain evidence="2">cv. SF193</strain>
    </source>
</reference>
<dbReference type="InParanoid" id="A0A251SI39"/>
<keyword evidence="2" id="KW-1185">Reference proteome</keyword>
<proteinExistence type="predicted"/>
<organism evidence="1 2">
    <name type="scientific">Helianthus annuus</name>
    <name type="common">Common sunflower</name>
    <dbReference type="NCBI Taxonomy" id="4232"/>
    <lineage>
        <taxon>Eukaryota</taxon>
        <taxon>Viridiplantae</taxon>
        <taxon>Streptophyta</taxon>
        <taxon>Embryophyta</taxon>
        <taxon>Tracheophyta</taxon>
        <taxon>Spermatophyta</taxon>
        <taxon>Magnoliopsida</taxon>
        <taxon>eudicotyledons</taxon>
        <taxon>Gunneridae</taxon>
        <taxon>Pentapetalae</taxon>
        <taxon>asterids</taxon>
        <taxon>campanulids</taxon>
        <taxon>Asterales</taxon>
        <taxon>Asteraceae</taxon>
        <taxon>Asteroideae</taxon>
        <taxon>Heliantheae alliance</taxon>
        <taxon>Heliantheae</taxon>
        <taxon>Helianthus</taxon>
    </lineage>
</organism>
<gene>
    <name evidence="1" type="ORF">HannXRQ_Chr14g0431091</name>
</gene>
<evidence type="ECO:0000313" key="2">
    <source>
        <dbReference type="Proteomes" id="UP000215914"/>
    </source>
</evidence>
<protein>
    <submittedName>
        <fullName evidence="1">Uncharacterized protein</fullName>
    </submittedName>
</protein>
<evidence type="ECO:0000313" key="1">
    <source>
        <dbReference type="EMBL" id="OTF97120.1"/>
    </source>
</evidence>
<accession>A0A251SI39</accession>
<dbReference type="AlphaFoldDB" id="A0A251SI39"/>
<dbReference type="Proteomes" id="UP000215914">
    <property type="component" value="Chromosome 14"/>
</dbReference>
<name>A0A251SI39_HELAN</name>
<sequence>MTFFSQNPTHSFRFPSPCFLSQMRSRVSTCDSRFCFHCFLSQTRSRVSTCDTRSGFHSSVRHFHGTKNSKPRALQIYKLEAVFGSWY</sequence>
<dbReference type="EMBL" id="CM007903">
    <property type="protein sequence ID" value="OTF97120.1"/>
    <property type="molecule type" value="Genomic_DNA"/>
</dbReference>